<keyword evidence="1 4" id="KW-0808">Transferase</keyword>
<dbReference type="AlphaFoldDB" id="A0A2T0UHV9"/>
<keyword evidence="5" id="KW-1185">Reference proteome</keyword>
<dbReference type="RefSeq" id="WP_106297845.1">
    <property type="nucleotide sequence ID" value="NZ_PVTI01000015.1"/>
</dbReference>
<dbReference type="Gene3D" id="3.40.50.150">
    <property type="entry name" value="Vaccinia Virus protein VP39"/>
    <property type="match status" value="1"/>
</dbReference>
<comment type="caution">
    <text evidence="4">The sequence shown here is derived from an EMBL/GenBank/DDBJ whole genome shotgun (WGS) entry which is preliminary data.</text>
</comment>
<evidence type="ECO:0000313" key="4">
    <source>
        <dbReference type="EMBL" id="PRY57533.1"/>
    </source>
</evidence>
<evidence type="ECO:0000256" key="1">
    <source>
        <dbReference type="ARBA" id="ARBA00022679"/>
    </source>
</evidence>
<dbReference type="SUPFAM" id="SSF53335">
    <property type="entry name" value="S-adenosyl-L-methionine-dependent methyltransferases"/>
    <property type="match status" value="1"/>
</dbReference>
<dbReference type="GO" id="GO:0008168">
    <property type="term" value="F:methyltransferase activity"/>
    <property type="evidence" value="ECO:0007669"/>
    <property type="project" value="UniProtKB-KW"/>
</dbReference>
<dbReference type="InterPro" id="IPR041698">
    <property type="entry name" value="Methyltransf_25"/>
</dbReference>
<evidence type="ECO:0000259" key="3">
    <source>
        <dbReference type="Pfam" id="PF13649"/>
    </source>
</evidence>
<protein>
    <submittedName>
        <fullName evidence="4">Methyltransferase family protein</fullName>
    </submittedName>
</protein>
<feature type="domain" description="Methyltransferase" evidence="3">
    <location>
        <begin position="58"/>
        <end position="152"/>
    </location>
</feature>
<dbReference type="InterPro" id="IPR029063">
    <property type="entry name" value="SAM-dependent_MTases_sf"/>
</dbReference>
<accession>A0A2T0UHV9</accession>
<evidence type="ECO:0000256" key="2">
    <source>
        <dbReference type="SAM" id="MobiDB-lite"/>
    </source>
</evidence>
<proteinExistence type="predicted"/>
<name>A0A2T0UHV9_9MICO</name>
<dbReference type="PANTHER" id="PTHR43861">
    <property type="entry name" value="TRANS-ACONITATE 2-METHYLTRANSFERASE-RELATED"/>
    <property type="match status" value="1"/>
</dbReference>
<dbReference type="EMBL" id="PVTI01000015">
    <property type="protein sequence ID" value="PRY57533.1"/>
    <property type="molecule type" value="Genomic_DNA"/>
</dbReference>
<dbReference type="GO" id="GO:0032259">
    <property type="term" value="P:methylation"/>
    <property type="evidence" value="ECO:0007669"/>
    <property type="project" value="UniProtKB-KW"/>
</dbReference>
<organism evidence="4 5">
    <name type="scientific">Knoellia remsis</name>
    <dbReference type="NCBI Taxonomy" id="407159"/>
    <lineage>
        <taxon>Bacteria</taxon>
        <taxon>Bacillati</taxon>
        <taxon>Actinomycetota</taxon>
        <taxon>Actinomycetes</taxon>
        <taxon>Micrococcales</taxon>
        <taxon>Intrasporangiaceae</taxon>
        <taxon>Knoellia</taxon>
    </lineage>
</organism>
<dbReference type="PANTHER" id="PTHR43861:SF3">
    <property type="entry name" value="PUTATIVE (AFU_ORTHOLOGUE AFUA_2G14390)-RELATED"/>
    <property type="match status" value="1"/>
</dbReference>
<evidence type="ECO:0000313" key="5">
    <source>
        <dbReference type="Proteomes" id="UP000237822"/>
    </source>
</evidence>
<feature type="region of interest" description="Disordered" evidence="2">
    <location>
        <begin position="1"/>
        <end position="23"/>
    </location>
</feature>
<sequence length="228" mass="24592">MSHPDHDHDHVDHPNGRGHSHFDEAAATWDDDPAKVERARSTAALLADALDLQGTERVLEIGGGTGQLSLALADRVGSVLVTDASAGMVEVARANIERAGLTDRLVAQRLDLLSDEPPADSFDGVWSQLALHHVRGIDDLLARVHDTLEPGGWFAVVELDDDRAGAFHAHHDDFDGHHGFDRDSFAERLRANGFRDVTLTDAGSVEKELGGDDQGRGTFSMFLAVGRA</sequence>
<dbReference type="Proteomes" id="UP000237822">
    <property type="component" value="Unassembled WGS sequence"/>
</dbReference>
<dbReference type="Pfam" id="PF13649">
    <property type="entry name" value="Methyltransf_25"/>
    <property type="match status" value="1"/>
</dbReference>
<reference evidence="4 5" key="1">
    <citation type="submission" date="2018-03" db="EMBL/GenBank/DDBJ databases">
        <title>Genomic Encyclopedia of Archaeal and Bacterial Type Strains, Phase II (KMG-II): from individual species to whole genera.</title>
        <authorList>
            <person name="Goeker M."/>
        </authorList>
    </citation>
    <scope>NUCLEOTIDE SEQUENCE [LARGE SCALE GENOMIC DNA]</scope>
    <source>
        <strain evidence="4 5">ATCC BAA-1496</strain>
    </source>
</reference>
<keyword evidence="4" id="KW-0489">Methyltransferase</keyword>
<dbReference type="CDD" id="cd02440">
    <property type="entry name" value="AdoMet_MTases"/>
    <property type="match status" value="1"/>
</dbReference>
<dbReference type="OrthoDB" id="9791837at2"/>
<gene>
    <name evidence="4" type="ORF">BCF74_11547</name>
</gene>